<keyword evidence="1" id="KW-0812">Transmembrane</keyword>
<evidence type="ECO:0000313" key="2">
    <source>
        <dbReference type="EMBL" id="RNA07138.1"/>
    </source>
</evidence>
<reference evidence="2 3" key="1">
    <citation type="journal article" date="2018" name="Sci. Rep.">
        <title>Genomic signatures of local adaptation to the degree of environmental predictability in rotifers.</title>
        <authorList>
            <person name="Franch-Gras L."/>
            <person name="Hahn C."/>
            <person name="Garcia-Roger E.M."/>
            <person name="Carmona M.J."/>
            <person name="Serra M."/>
            <person name="Gomez A."/>
        </authorList>
    </citation>
    <scope>NUCLEOTIDE SEQUENCE [LARGE SCALE GENOMIC DNA]</scope>
    <source>
        <strain evidence="2">HYR1</strain>
    </source>
</reference>
<dbReference type="Proteomes" id="UP000276133">
    <property type="component" value="Unassembled WGS sequence"/>
</dbReference>
<dbReference type="OrthoDB" id="407355at2759"/>
<keyword evidence="1" id="KW-1133">Transmembrane helix</keyword>
<organism evidence="2 3">
    <name type="scientific">Brachionus plicatilis</name>
    <name type="common">Marine rotifer</name>
    <name type="synonym">Brachionus muelleri</name>
    <dbReference type="NCBI Taxonomy" id="10195"/>
    <lineage>
        <taxon>Eukaryota</taxon>
        <taxon>Metazoa</taxon>
        <taxon>Spiralia</taxon>
        <taxon>Gnathifera</taxon>
        <taxon>Rotifera</taxon>
        <taxon>Eurotatoria</taxon>
        <taxon>Monogononta</taxon>
        <taxon>Pseudotrocha</taxon>
        <taxon>Ploima</taxon>
        <taxon>Brachionidae</taxon>
        <taxon>Brachionus</taxon>
    </lineage>
</organism>
<keyword evidence="3" id="KW-1185">Reference proteome</keyword>
<dbReference type="EMBL" id="REGN01007141">
    <property type="protein sequence ID" value="RNA07138.1"/>
    <property type="molecule type" value="Genomic_DNA"/>
</dbReference>
<accession>A0A3M7Q870</accession>
<proteinExistence type="predicted"/>
<sequence>MSPRLIQILIIGVIDLFILLILTLICLFLVRANSSTLIGGPCTSDSNCEGYETATIYCNCGTCSCIDDIKYEAPSSDYTGSNYRCFIKSGYSCTSSDECLNTCSSGTCS</sequence>
<feature type="transmembrane region" description="Helical" evidence="1">
    <location>
        <begin position="6"/>
        <end position="30"/>
    </location>
</feature>
<keyword evidence="1" id="KW-0472">Membrane</keyword>
<evidence type="ECO:0000256" key="1">
    <source>
        <dbReference type="SAM" id="Phobius"/>
    </source>
</evidence>
<dbReference type="AlphaFoldDB" id="A0A3M7Q870"/>
<comment type="caution">
    <text evidence="2">The sequence shown here is derived from an EMBL/GenBank/DDBJ whole genome shotgun (WGS) entry which is preliminary data.</text>
</comment>
<name>A0A3M7Q870_BRAPC</name>
<evidence type="ECO:0000313" key="3">
    <source>
        <dbReference type="Proteomes" id="UP000276133"/>
    </source>
</evidence>
<protein>
    <submittedName>
        <fullName evidence="2">Uncharacterized protein</fullName>
    </submittedName>
</protein>
<gene>
    <name evidence="2" type="ORF">BpHYR1_013405</name>
</gene>